<feature type="signal peptide" evidence="3">
    <location>
        <begin position="1"/>
        <end position="26"/>
    </location>
</feature>
<dbReference type="InParanoid" id="A0A7M7GKN7"/>
<feature type="disulfide bond" evidence="1">
    <location>
        <begin position="83"/>
        <end position="101"/>
    </location>
</feature>
<dbReference type="KEGG" id="nvi:100678506"/>
<evidence type="ECO:0000256" key="2">
    <source>
        <dbReference type="SAM" id="MobiDB-lite"/>
    </source>
</evidence>
<dbReference type="Proteomes" id="UP000002358">
    <property type="component" value="Chromosome 3"/>
</dbReference>
<evidence type="ECO:0000313" key="5">
    <source>
        <dbReference type="EnsemblMetazoa" id="XP_003424423"/>
    </source>
</evidence>
<evidence type="ECO:0000313" key="6">
    <source>
        <dbReference type="Proteomes" id="UP000002358"/>
    </source>
</evidence>
<dbReference type="SUPFAM" id="SSF57586">
    <property type="entry name" value="TNF receptor-like"/>
    <property type="match status" value="2"/>
</dbReference>
<feature type="chain" id="PRO_5029639544" description="TNFR-Cys domain-containing protein" evidence="3">
    <location>
        <begin position="27"/>
        <end position="178"/>
    </location>
</feature>
<evidence type="ECO:0000259" key="4">
    <source>
        <dbReference type="PROSITE" id="PS50050"/>
    </source>
</evidence>
<dbReference type="InterPro" id="IPR020445">
    <property type="entry name" value="TNFR_4"/>
</dbReference>
<feature type="repeat" description="TNFR-Cys" evidence="1">
    <location>
        <begin position="62"/>
        <end position="101"/>
    </location>
</feature>
<proteinExistence type="predicted"/>
<keyword evidence="6" id="KW-1185">Reference proteome</keyword>
<protein>
    <recommendedName>
        <fullName evidence="4">TNFR-Cys domain-containing protein</fullName>
    </recommendedName>
</protein>
<dbReference type="EnsemblMetazoa" id="XM_003424375">
    <property type="protein sequence ID" value="XP_003424423"/>
    <property type="gene ID" value="LOC100678506"/>
</dbReference>
<dbReference type="PROSITE" id="PS00652">
    <property type="entry name" value="TNFR_NGFR_1"/>
    <property type="match status" value="1"/>
</dbReference>
<dbReference type="SMR" id="A0A7M7GKN7"/>
<dbReference type="OrthoDB" id="10048028at2759"/>
<evidence type="ECO:0000256" key="3">
    <source>
        <dbReference type="SAM" id="SignalP"/>
    </source>
</evidence>
<dbReference type="GO" id="GO:0005031">
    <property type="term" value="F:tumor necrosis factor receptor activity"/>
    <property type="evidence" value="ECO:0007669"/>
    <property type="project" value="InterPro"/>
</dbReference>
<keyword evidence="3" id="KW-0732">Signal</keyword>
<sequence length="178" mass="19669">MAIGRISALLILVVFAAVCLVQKSEARAHLRHHRGDSHCSRCGPGWGMVERCGRGRDTVCAECQPGTYSPHHGTQPCWICSRCGPGLYEARRCSASTDTVCDSCHRRAPDNPDYLRKCGQEPSVFLAPEDARSTGEQSDLVNEDPVADSEERERVLWQDAQAQMGDDEAQNNDVRLQD</sequence>
<keyword evidence="1" id="KW-1015">Disulfide bond</keyword>
<dbReference type="Gene3D" id="2.10.50.10">
    <property type="entry name" value="Tumor Necrosis Factor Receptor, subunit A, domain 2"/>
    <property type="match status" value="2"/>
</dbReference>
<reference evidence="5" key="1">
    <citation type="submission" date="2021-01" db="UniProtKB">
        <authorList>
            <consortium name="EnsemblMetazoa"/>
        </authorList>
    </citation>
    <scope>IDENTIFICATION</scope>
</reference>
<dbReference type="PROSITE" id="PS50050">
    <property type="entry name" value="TNFR_NGFR_2"/>
    <property type="match status" value="1"/>
</dbReference>
<dbReference type="Pfam" id="PF00020">
    <property type="entry name" value="TNFR_c6"/>
    <property type="match status" value="1"/>
</dbReference>
<feature type="region of interest" description="Disordered" evidence="2">
    <location>
        <begin position="130"/>
        <end position="153"/>
    </location>
</feature>
<name>A0A7M7GKN7_NASVI</name>
<dbReference type="InterPro" id="IPR001368">
    <property type="entry name" value="TNFR/NGFR_Cys_rich_reg"/>
</dbReference>
<accession>A0A7M7GKN7</accession>
<dbReference type="RefSeq" id="XP_003424423.1">
    <property type="nucleotide sequence ID" value="XM_003424375.5"/>
</dbReference>
<dbReference type="AlphaFoldDB" id="A0A7M7GKN7"/>
<dbReference type="PANTHER" id="PTHR47881">
    <property type="entry name" value="TUMOR NECROSIS FACTOR RECEPTOR SUBFAMILY MEMBER 4"/>
    <property type="match status" value="1"/>
</dbReference>
<dbReference type="SMART" id="SM00208">
    <property type="entry name" value="TNFR"/>
    <property type="match status" value="2"/>
</dbReference>
<feature type="domain" description="TNFR-Cys" evidence="4">
    <location>
        <begin position="62"/>
        <end position="101"/>
    </location>
</feature>
<evidence type="ECO:0000256" key="1">
    <source>
        <dbReference type="PROSITE-ProRule" id="PRU00206"/>
    </source>
</evidence>
<organism evidence="5 6">
    <name type="scientific">Nasonia vitripennis</name>
    <name type="common">Parasitic wasp</name>
    <dbReference type="NCBI Taxonomy" id="7425"/>
    <lineage>
        <taxon>Eukaryota</taxon>
        <taxon>Metazoa</taxon>
        <taxon>Ecdysozoa</taxon>
        <taxon>Arthropoda</taxon>
        <taxon>Hexapoda</taxon>
        <taxon>Insecta</taxon>
        <taxon>Pterygota</taxon>
        <taxon>Neoptera</taxon>
        <taxon>Endopterygota</taxon>
        <taxon>Hymenoptera</taxon>
        <taxon>Apocrita</taxon>
        <taxon>Proctotrupomorpha</taxon>
        <taxon>Chalcidoidea</taxon>
        <taxon>Pteromalidae</taxon>
        <taxon>Pteromalinae</taxon>
        <taxon>Nasonia</taxon>
    </lineage>
</organism>
<comment type="caution">
    <text evidence="1">Lacks conserved residue(s) required for the propagation of feature annotation.</text>
</comment>
<dbReference type="PANTHER" id="PTHR47881:SF1">
    <property type="entry name" value="TUMOR NECROSIS FACTOR RECEPTOR SUPERFAMILY MEMBER 4"/>
    <property type="match status" value="1"/>
</dbReference>
<dbReference type="CDD" id="cd00185">
    <property type="entry name" value="TNFRSF"/>
    <property type="match status" value="1"/>
</dbReference>
<dbReference type="GeneID" id="100678506"/>
<feature type="disulfide bond" evidence="1">
    <location>
        <begin position="80"/>
        <end position="93"/>
    </location>
</feature>